<name>A0A2U8DLN0_9CLOT</name>
<proteinExistence type="predicted"/>
<organism evidence="2 3">
    <name type="scientific">Clostridium drakei</name>
    <dbReference type="NCBI Taxonomy" id="332101"/>
    <lineage>
        <taxon>Bacteria</taxon>
        <taxon>Bacillati</taxon>
        <taxon>Bacillota</taxon>
        <taxon>Clostridia</taxon>
        <taxon>Eubacteriales</taxon>
        <taxon>Clostridiaceae</taxon>
        <taxon>Clostridium</taxon>
    </lineage>
</organism>
<reference evidence="3" key="1">
    <citation type="submission" date="2017-04" db="EMBL/GenBank/DDBJ databases">
        <authorList>
            <person name="Song Y."/>
            <person name="Cho B.-K."/>
        </authorList>
    </citation>
    <scope>NUCLEOTIDE SEQUENCE [LARGE SCALE GENOMIC DNA]</scope>
    <source>
        <strain evidence="3">SL1</strain>
    </source>
</reference>
<dbReference type="EMBL" id="CP020953">
    <property type="protein sequence ID" value="AWI03365.1"/>
    <property type="molecule type" value="Genomic_DNA"/>
</dbReference>
<dbReference type="SUPFAM" id="SSF82171">
    <property type="entry name" value="DPP6 N-terminal domain-like"/>
    <property type="match status" value="1"/>
</dbReference>
<dbReference type="Gene3D" id="2.120.10.30">
    <property type="entry name" value="TolB, C-terminal domain"/>
    <property type="match status" value="1"/>
</dbReference>
<dbReference type="AlphaFoldDB" id="A0A2U8DLN0"/>
<keyword evidence="1" id="KW-0472">Membrane</keyword>
<keyword evidence="1" id="KW-0812">Transmembrane</keyword>
<dbReference type="RefSeq" id="WP_032075636.1">
    <property type="nucleotide sequence ID" value="NZ_CP020953.1"/>
</dbReference>
<protein>
    <recommendedName>
        <fullName evidence="4">Dipeptidyl-peptidase IV</fullName>
    </recommendedName>
</protein>
<evidence type="ECO:0008006" key="4">
    <source>
        <dbReference type="Google" id="ProtNLM"/>
    </source>
</evidence>
<gene>
    <name evidence="2" type="ORF">B9W14_02255</name>
</gene>
<evidence type="ECO:0000256" key="1">
    <source>
        <dbReference type="SAM" id="Phobius"/>
    </source>
</evidence>
<evidence type="ECO:0000313" key="3">
    <source>
        <dbReference type="Proteomes" id="UP000244910"/>
    </source>
</evidence>
<dbReference type="OrthoDB" id="1630871at2"/>
<dbReference type="Proteomes" id="UP000244910">
    <property type="component" value="Chromosome"/>
</dbReference>
<keyword evidence="1" id="KW-1133">Transmembrane helix</keyword>
<accession>A0A2U8DLN0</accession>
<dbReference type="InterPro" id="IPR011042">
    <property type="entry name" value="6-blade_b-propeller_TolB-like"/>
</dbReference>
<keyword evidence="3" id="KW-1185">Reference proteome</keyword>
<sequence length="346" mass="39289">MKGLKRILAWTMIPIVLEIFAFFFVDNFYLNDKTTFNAKKIDSTKKTSSKISFKIPDDAKDICASYNGNYVAYCTDGVINVVDTSNNKKKEIKLDDDAKLSAFKWWPNENIILIAEKYNDGDSSYLKFESYNAKKDEKSALSNEKNKELKISLLDSKYDVSDIAMSTASNVTYVKISKEGARSRLYCINVMTNTEETKYPNCKLGKIFVENKQDRLIYEDNTNNRIRGIGLKNPVATGENGIHYLLGIDGEDRIYIGNGENEKIKKIFVINLKKTSENQKYPLSEATQKSNIHITRSGKIYVNDQSKNLVTEVSTGKTIEYKGTLVEIYNFGILSKNDGKIVNTLF</sequence>
<dbReference type="KEGG" id="cdrk:B9W14_02255"/>
<evidence type="ECO:0000313" key="2">
    <source>
        <dbReference type="EMBL" id="AWI03365.1"/>
    </source>
</evidence>
<feature type="transmembrane region" description="Helical" evidence="1">
    <location>
        <begin position="7"/>
        <end position="25"/>
    </location>
</feature>